<feature type="transmembrane region" description="Helical" evidence="2">
    <location>
        <begin position="476"/>
        <end position="505"/>
    </location>
</feature>
<evidence type="ECO:0000259" key="3">
    <source>
        <dbReference type="Pfam" id="PF10145"/>
    </source>
</evidence>
<proteinExistence type="predicted"/>
<reference evidence="4 5" key="1">
    <citation type="submission" date="2019-11" db="EMBL/GenBank/DDBJ databases">
        <title>Whole-genome sequence of Rhodoplanes serenus DSM 18633, type strain.</title>
        <authorList>
            <person name="Kyndt J.A."/>
            <person name="Meyer T.E."/>
        </authorList>
    </citation>
    <scope>NUCLEOTIDE SEQUENCE [LARGE SCALE GENOMIC DNA]</scope>
    <source>
        <strain evidence="4 5">DSM 18633</strain>
    </source>
</reference>
<feature type="transmembrane region" description="Helical" evidence="2">
    <location>
        <begin position="437"/>
        <end position="464"/>
    </location>
</feature>
<organism evidence="4 5">
    <name type="scientific">Rhodoplanes serenus</name>
    <dbReference type="NCBI Taxonomy" id="200615"/>
    <lineage>
        <taxon>Bacteria</taxon>
        <taxon>Pseudomonadati</taxon>
        <taxon>Pseudomonadota</taxon>
        <taxon>Alphaproteobacteria</taxon>
        <taxon>Hyphomicrobiales</taxon>
        <taxon>Nitrobacteraceae</taxon>
        <taxon>Rhodoplanes</taxon>
    </lineage>
</organism>
<keyword evidence="2" id="KW-0812">Transmembrane</keyword>
<gene>
    <name evidence="4" type="ORF">GJ689_10490</name>
</gene>
<feature type="transmembrane region" description="Helical" evidence="2">
    <location>
        <begin position="525"/>
        <end position="546"/>
    </location>
</feature>
<dbReference type="PANTHER" id="PTHR37813">
    <property type="entry name" value="FELS-2 PROPHAGE PROTEIN"/>
    <property type="match status" value="1"/>
</dbReference>
<dbReference type="NCBIfam" id="TIGR01760">
    <property type="entry name" value="tape_meas_TP901"/>
    <property type="match status" value="1"/>
</dbReference>
<dbReference type="RefSeq" id="WP_155479564.1">
    <property type="nucleotide sequence ID" value="NZ_WNKV01000007.1"/>
</dbReference>
<keyword evidence="2" id="KW-0472">Membrane</keyword>
<dbReference type="Proteomes" id="UP000438991">
    <property type="component" value="Unassembled WGS sequence"/>
</dbReference>
<dbReference type="Pfam" id="PF10145">
    <property type="entry name" value="PhageMin_Tail"/>
    <property type="match status" value="1"/>
</dbReference>
<keyword evidence="1" id="KW-1188">Viral release from host cell</keyword>
<accession>A0A9X4XK45</accession>
<dbReference type="AlphaFoldDB" id="A0A9X4XK45"/>
<feature type="domain" description="Phage tail tape measure protein" evidence="3">
    <location>
        <begin position="129"/>
        <end position="304"/>
    </location>
</feature>
<keyword evidence="2" id="KW-1133">Transmembrane helix</keyword>
<evidence type="ECO:0000256" key="1">
    <source>
        <dbReference type="ARBA" id="ARBA00022612"/>
    </source>
</evidence>
<comment type="caution">
    <text evidence="4">The sequence shown here is derived from an EMBL/GenBank/DDBJ whole genome shotgun (WGS) entry which is preliminary data.</text>
</comment>
<evidence type="ECO:0000313" key="5">
    <source>
        <dbReference type="Proteomes" id="UP000438991"/>
    </source>
</evidence>
<dbReference type="PANTHER" id="PTHR37813:SF1">
    <property type="entry name" value="FELS-2 PROPHAGE PROTEIN"/>
    <property type="match status" value="1"/>
</dbReference>
<protein>
    <submittedName>
        <fullName evidence="4">Phage tail tape measure protein</fullName>
    </submittedName>
</protein>
<name>A0A9X4XK45_9BRAD</name>
<evidence type="ECO:0000313" key="4">
    <source>
        <dbReference type="EMBL" id="MTW16632.1"/>
    </source>
</evidence>
<evidence type="ECO:0000256" key="2">
    <source>
        <dbReference type="SAM" id="Phobius"/>
    </source>
</evidence>
<dbReference type="InterPro" id="IPR010090">
    <property type="entry name" value="Phage_tape_meas"/>
</dbReference>
<sequence length="829" mass="84354">MATGFSVFVNIGGKVLPSLAASVASAKRMVAGLEHVGRGMALGGIGGGLAAVAAAQARNTRRIAAAQSELFGAAATGWGLKSALAAPLRSATEFETALEDIGQKAELSGDKIASLGQRIRALAPALNQAPLKIAQGIDVLVGFGTKPDDAESMIGPIGKAATAYRAEIEDLAKAGFAVVDNLKLPAPQLGVGLDIMATSGKEGAFELKDMAREFASLTASAQALKMTGAPAVAQLSSALQIARKGAADGAEAANNTANLLQKIISPETTKKFKKLGVDIRKELKSTQASGGDIFEMIAAQTSKALGGDLSKIGDIFEDAQVQKALRPLIQNLDEYRRIRDKSRGARDVVDKDFESRMKTAAAVSQAFGVQLERLRITLGNALVPALSGVTAAVTPLVDALEKLTGDHPAATRAIAATAAGLIGLRVAASATKLGAAWLWGGALLAARGGLLAVAGGMAAARAAVLPFTAALRAARSVMLGFTAASAITGTGGALRVAGAAALAALNPLRLATAAAVGLGVALRGALLFTGIGAAIAAIAAGGLAIYNNWRGLLAFFKSFGAAFSKALGPKASGALSTVIGWISQAWGWVSKLTGEIDASGDRWRAWGTAAGTAVGEAVNYIAALPDKLAGMWDSFKSATESKLLEVVQSVRDFASQIVSAIESAAAGLYQAGVNMIAQLWEGMKAKVGELLSWVSGLGSRIKGAIGLGGGGEAGAVTAAPAVAGARALGGPVLAGRPYLVGECGPELFTPSSAGRIDTNQRLRRVIADGQTATAQASGVPVVPRGDISITNHWTINGADDPRAVAQFVDSRFRELIARLESEQRGLLSD</sequence>
<dbReference type="EMBL" id="WNKV01000007">
    <property type="protein sequence ID" value="MTW16632.1"/>
    <property type="molecule type" value="Genomic_DNA"/>
</dbReference>